<dbReference type="Proteomes" id="UP000472320">
    <property type="component" value="Unassembled WGS sequence"/>
</dbReference>
<dbReference type="GO" id="GO:0008972">
    <property type="term" value="F:phosphomethylpyrimidine kinase activity"/>
    <property type="evidence" value="ECO:0007669"/>
    <property type="project" value="TreeGrafter"/>
</dbReference>
<keyword evidence="3" id="KW-1185">Reference proteome</keyword>
<dbReference type="GO" id="GO:0009229">
    <property type="term" value="P:thiamine diphosphate biosynthetic process"/>
    <property type="evidence" value="ECO:0007669"/>
    <property type="project" value="UniProtKB-UniPathway"/>
</dbReference>
<reference evidence="2 3" key="1">
    <citation type="submission" date="2019-11" db="EMBL/GenBank/DDBJ databases">
        <title>Type strains purchased from KCTC, JCM and DSMZ.</title>
        <authorList>
            <person name="Lu H."/>
        </authorList>
    </citation>
    <scope>NUCLEOTIDE SEQUENCE [LARGE SCALE GENOMIC DNA]</scope>
    <source>
        <strain evidence="2 3">JCM 31587</strain>
    </source>
</reference>
<dbReference type="GO" id="GO:0009228">
    <property type="term" value="P:thiamine biosynthetic process"/>
    <property type="evidence" value="ECO:0007669"/>
    <property type="project" value="TreeGrafter"/>
</dbReference>
<accession>A0A6L6QIX4</accession>
<dbReference type="Pfam" id="PF08543">
    <property type="entry name" value="Phos_pyr_kin"/>
    <property type="match status" value="2"/>
</dbReference>
<feature type="domain" description="Pyridoxamine kinase/Phosphomethylpyrimidine kinase" evidence="1">
    <location>
        <begin position="117"/>
        <end position="169"/>
    </location>
</feature>
<dbReference type="PANTHER" id="PTHR20858:SF17">
    <property type="entry name" value="HYDROXYMETHYLPYRIMIDINE_PHOSPHOMETHYLPYRIMIDINE KINASE THI20-RELATED"/>
    <property type="match status" value="1"/>
</dbReference>
<dbReference type="Gene3D" id="3.40.1190.20">
    <property type="match status" value="1"/>
</dbReference>
<evidence type="ECO:0000313" key="2">
    <source>
        <dbReference type="EMBL" id="MTW12145.1"/>
    </source>
</evidence>
<proteinExistence type="predicted"/>
<feature type="domain" description="Pyridoxamine kinase/Phosphomethylpyrimidine kinase" evidence="1">
    <location>
        <begin position="14"/>
        <end position="97"/>
    </location>
</feature>
<dbReference type="RefSeq" id="WP_211841879.1">
    <property type="nucleotide sequence ID" value="NZ_WNKX01000012.1"/>
</dbReference>
<dbReference type="GO" id="GO:0008902">
    <property type="term" value="F:hydroxymethylpyrimidine kinase activity"/>
    <property type="evidence" value="ECO:0007669"/>
    <property type="project" value="TreeGrafter"/>
</dbReference>
<sequence length="179" mass="18180">MSDRPCVLVFSGADPSGGAGMAADIQAITAMGAHALPVLTAITVQDNNHVHAVMPLAPEVVQQQARTLMAQVPVAAVKIGIPGSAENAQAIAQLIVELRATHRQAAEAAPGWAARLYTEPPVVLDPVLRSGHGDALGRDDAVKSLAPLLPLATLIMPNGPEAAALAASMARHAALPPGA</sequence>
<protein>
    <recommendedName>
        <fullName evidence="1">Pyridoxamine kinase/Phosphomethylpyrimidine kinase domain-containing protein</fullName>
    </recommendedName>
</protein>
<dbReference type="PANTHER" id="PTHR20858">
    <property type="entry name" value="PHOSPHOMETHYLPYRIMIDINE KINASE"/>
    <property type="match status" value="1"/>
</dbReference>
<dbReference type="InterPro" id="IPR029056">
    <property type="entry name" value="Ribokinase-like"/>
</dbReference>
<dbReference type="UniPathway" id="UPA00060">
    <property type="reaction ID" value="UER00138"/>
</dbReference>
<dbReference type="GO" id="GO:0005829">
    <property type="term" value="C:cytosol"/>
    <property type="evidence" value="ECO:0007669"/>
    <property type="project" value="TreeGrafter"/>
</dbReference>
<dbReference type="InterPro" id="IPR013749">
    <property type="entry name" value="PM/HMP-P_kinase-1"/>
</dbReference>
<dbReference type="SUPFAM" id="SSF53613">
    <property type="entry name" value="Ribokinase-like"/>
    <property type="match status" value="1"/>
</dbReference>
<dbReference type="AlphaFoldDB" id="A0A6L6QIX4"/>
<organism evidence="2 3">
    <name type="scientific">Massilia eburnea</name>
    <dbReference type="NCBI Taxonomy" id="1776165"/>
    <lineage>
        <taxon>Bacteria</taxon>
        <taxon>Pseudomonadati</taxon>
        <taxon>Pseudomonadota</taxon>
        <taxon>Betaproteobacteria</taxon>
        <taxon>Burkholderiales</taxon>
        <taxon>Oxalobacteraceae</taxon>
        <taxon>Telluria group</taxon>
        <taxon>Massilia</taxon>
    </lineage>
</organism>
<feature type="non-terminal residue" evidence="2">
    <location>
        <position position="179"/>
    </location>
</feature>
<name>A0A6L6QIX4_9BURK</name>
<comment type="caution">
    <text evidence="2">The sequence shown here is derived from an EMBL/GenBank/DDBJ whole genome shotgun (WGS) entry which is preliminary data.</text>
</comment>
<evidence type="ECO:0000259" key="1">
    <source>
        <dbReference type="Pfam" id="PF08543"/>
    </source>
</evidence>
<gene>
    <name evidence="2" type="ORF">GM658_16190</name>
</gene>
<dbReference type="EMBL" id="WNKX01000012">
    <property type="protein sequence ID" value="MTW12145.1"/>
    <property type="molecule type" value="Genomic_DNA"/>
</dbReference>
<evidence type="ECO:0000313" key="3">
    <source>
        <dbReference type="Proteomes" id="UP000472320"/>
    </source>
</evidence>